<accession>A0A8D8A0P9</accession>
<dbReference type="SUPFAM" id="SSF56112">
    <property type="entry name" value="Protein kinase-like (PK-like)"/>
    <property type="match status" value="1"/>
</dbReference>
<evidence type="ECO:0000256" key="1">
    <source>
        <dbReference type="ARBA" id="ARBA00022741"/>
    </source>
</evidence>
<dbReference type="EMBL" id="HBUE01333628">
    <property type="protein sequence ID" value="CAG6594844.1"/>
    <property type="molecule type" value="Transcribed_RNA"/>
</dbReference>
<evidence type="ECO:0000256" key="3">
    <source>
        <dbReference type="PROSITE-ProRule" id="PRU10141"/>
    </source>
</evidence>
<keyword evidence="6" id="KW-0808">Transferase</keyword>
<dbReference type="PROSITE" id="PS00107">
    <property type="entry name" value="PROTEIN_KINASE_ATP"/>
    <property type="match status" value="1"/>
</dbReference>
<sequence>MSGHSSGLSRSKSSTGNIHKIREFELDKVTLSDEFDILQIVGEGWFGKILLVEHRATDTEMVLKLLPKPFVSLTDFYKEFHFSLSLGNHKNIVTTYDVAFETAGFYVFTQEYAPLGDLTSNVSDSGIGELHTKRVARQLASAIDYMHQKELIHRDIKLDNVLVFRSDFARIKLCDFGESRRTGEEVLRRNEWLPYSPPEVLAVKTDDKYKTDTAHDVWQFGIICFVCLTGCLPWQKASIDDPRFNRFQVWHNATLTFPMKRCPKLFKLLSARACKIFKKFLDPRPDRRLKALSDVQKYLDDRWLAKSAEKEMADNEPDELCPSMYSFHSSVDEKNRLLSTLAQCGIETTVDRAAKKNRIRDWIQSSVITEEEEEDDSGTATPTSTASRTAIPGHVSSVAAMERAAEKKINSTVKDASQKHIDPRTGTIQLSPSEMGSVNKPSSVAIKNDRNNNSRDKPMTNGGNNFSSNRFYDNSVPVNPLAHSNSGTTTQGLMKAFNSAAAVSVPEINGRSAKPAQPALSKYQESAVRDSGYGGSTDGNRQRRLAPTSMAGSSPMVRQSPILAKRSAMIASDNTTHEDDEVLDEDDREFPNDFEDLMESNNGYKLNGRAVAKDSPYDKLFFRRK</sequence>
<feature type="region of interest" description="Disordered" evidence="4">
    <location>
        <begin position="366"/>
        <end position="393"/>
    </location>
</feature>
<dbReference type="PANTHER" id="PTHR24359">
    <property type="entry name" value="SERINE/THREONINE-PROTEIN KINASE SBK1"/>
    <property type="match status" value="1"/>
</dbReference>
<dbReference type="EMBL" id="HBUE01333627">
    <property type="protein sequence ID" value="CAG6594843.1"/>
    <property type="molecule type" value="Transcribed_RNA"/>
</dbReference>
<dbReference type="InterPro" id="IPR011009">
    <property type="entry name" value="Kinase-like_dom_sf"/>
</dbReference>
<feature type="compositionally biased region" description="Polar residues" evidence="4">
    <location>
        <begin position="461"/>
        <end position="471"/>
    </location>
</feature>
<dbReference type="EMBL" id="HBUE01010414">
    <property type="protein sequence ID" value="CAG6448097.1"/>
    <property type="molecule type" value="Transcribed_RNA"/>
</dbReference>
<dbReference type="PROSITE" id="PS50011">
    <property type="entry name" value="PROTEIN_KINASE_DOM"/>
    <property type="match status" value="1"/>
</dbReference>
<feature type="binding site" evidence="3">
    <location>
        <position position="64"/>
    </location>
    <ligand>
        <name>ATP</name>
        <dbReference type="ChEBI" id="CHEBI:30616"/>
    </ligand>
</feature>
<dbReference type="EMBL" id="HBUE01010411">
    <property type="protein sequence ID" value="CAG6448096.1"/>
    <property type="molecule type" value="Transcribed_RNA"/>
</dbReference>
<feature type="region of interest" description="Disordered" evidence="4">
    <location>
        <begin position="509"/>
        <end position="557"/>
    </location>
</feature>
<evidence type="ECO:0000256" key="2">
    <source>
        <dbReference type="ARBA" id="ARBA00022840"/>
    </source>
</evidence>
<keyword evidence="6" id="KW-0418">Kinase</keyword>
<dbReference type="PANTHER" id="PTHR24359:SF1">
    <property type="entry name" value="INHIBITOR OF NUCLEAR FACTOR KAPPA-B KINASE EPSILON SUBUNIT HOMOLOG 1-RELATED"/>
    <property type="match status" value="1"/>
</dbReference>
<evidence type="ECO:0000259" key="5">
    <source>
        <dbReference type="PROSITE" id="PS50011"/>
    </source>
</evidence>
<dbReference type="FunFam" id="1.10.510.10:FF:000500">
    <property type="entry name" value="serine/threonine-protein kinase SBK1"/>
    <property type="match status" value="1"/>
</dbReference>
<dbReference type="Gene3D" id="1.10.510.10">
    <property type="entry name" value="Transferase(Phosphotransferase) domain 1"/>
    <property type="match status" value="1"/>
</dbReference>
<dbReference type="EMBL" id="HBUE01010415">
    <property type="protein sequence ID" value="CAG6448099.1"/>
    <property type="molecule type" value="Transcribed_RNA"/>
</dbReference>
<feature type="compositionally biased region" description="Basic and acidic residues" evidence="4">
    <location>
        <begin position="447"/>
        <end position="458"/>
    </location>
</feature>
<dbReference type="InterPro" id="IPR000719">
    <property type="entry name" value="Prot_kinase_dom"/>
</dbReference>
<feature type="domain" description="Protein kinase" evidence="5">
    <location>
        <begin position="35"/>
        <end position="304"/>
    </location>
</feature>
<feature type="region of interest" description="Disordered" evidence="4">
    <location>
        <begin position="406"/>
        <end position="471"/>
    </location>
</feature>
<dbReference type="InterPro" id="IPR008271">
    <property type="entry name" value="Ser/Thr_kinase_AS"/>
</dbReference>
<reference evidence="6" key="1">
    <citation type="submission" date="2021-05" db="EMBL/GenBank/DDBJ databases">
        <authorList>
            <person name="Alioto T."/>
            <person name="Alioto T."/>
            <person name="Gomez Garrido J."/>
        </authorList>
    </citation>
    <scope>NUCLEOTIDE SEQUENCE</scope>
</reference>
<dbReference type="EMBL" id="HBUE01226886">
    <property type="protein sequence ID" value="CAG6542735.1"/>
    <property type="molecule type" value="Transcribed_RNA"/>
</dbReference>
<organism evidence="6">
    <name type="scientific">Culex pipiens</name>
    <name type="common">House mosquito</name>
    <dbReference type="NCBI Taxonomy" id="7175"/>
    <lineage>
        <taxon>Eukaryota</taxon>
        <taxon>Metazoa</taxon>
        <taxon>Ecdysozoa</taxon>
        <taxon>Arthropoda</taxon>
        <taxon>Hexapoda</taxon>
        <taxon>Insecta</taxon>
        <taxon>Pterygota</taxon>
        <taxon>Neoptera</taxon>
        <taxon>Endopterygota</taxon>
        <taxon>Diptera</taxon>
        <taxon>Nematocera</taxon>
        <taxon>Culicoidea</taxon>
        <taxon>Culicidae</taxon>
        <taxon>Culicinae</taxon>
        <taxon>Culicini</taxon>
        <taxon>Culex</taxon>
        <taxon>Culex</taxon>
    </lineage>
</organism>
<feature type="compositionally biased region" description="Polar residues" evidence="4">
    <location>
        <begin position="426"/>
        <end position="442"/>
    </location>
</feature>
<dbReference type="GO" id="GO:0005524">
    <property type="term" value="F:ATP binding"/>
    <property type="evidence" value="ECO:0007669"/>
    <property type="project" value="UniProtKB-UniRule"/>
</dbReference>
<dbReference type="EMBL" id="HBUE01010421">
    <property type="protein sequence ID" value="CAG6448103.1"/>
    <property type="molecule type" value="Transcribed_RNA"/>
</dbReference>
<feature type="compositionally biased region" description="Low complexity" evidence="4">
    <location>
        <begin position="378"/>
        <end position="390"/>
    </location>
</feature>
<evidence type="ECO:0000256" key="4">
    <source>
        <dbReference type="SAM" id="MobiDB-lite"/>
    </source>
</evidence>
<proteinExistence type="predicted"/>
<dbReference type="PROSITE" id="PS00108">
    <property type="entry name" value="PROTEIN_KINASE_ST"/>
    <property type="match status" value="1"/>
</dbReference>
<dbReference type="GO" id="GO:0004674">
    <property type="term" value="F:protein serine/threonine kinase activity"/>
    <property type="evidence" value="ECO:0007669"/>
    <property type="project" value="TreeGrafter"/>
</dbReference>
<dbReference type="InterPro" id="IPR017441">
    <property type="entry name" value="Protein_kinase_ATP_BS"/>
</dbReference>
<dbReference type="SMART" id="SM00220">
    <property type="entry name" value="S_TKc"/>
    <property type="match status" value="1"/>
</dbReference>
<dbReference type="EMBL" id="HBUE01226885">
    <property type="protein sequence ID" value="CAG6542734.1"/>
    <property type="molecule type" value="Transcribed_RNA"/>
</dbReference>
<dbReference type="Pfam" id="PF00069">
    <property type="entry name" value="Pkinase"/>
    <property type="match status" value="1"/>
</dbReference>
<evidence type="ECO:0000313" key="6">
    <source>
        <dbReference type="EMBL" id="CAG6448103.1"/>
    </source>
</evidence>
<name>A0A8D8A0P9_CULPI</name>
<protein>
    <submittedName>
        <fullName evidence="6">Serine/threonine-protein kinase SBK1</fullName>
    </submittedName>
</protein>
<dbReference type="AlphaFoldDB" id="A0A8D8A0P9"/>
<keyword evidence="2 3" id="KW-0067">ATP-binding</keyword>
<keyword evidence="1 3" id="KW-0547">Nucleotide-binding</keyword>